<dbReference type="InterPro" id="IPR002678">
    <property type="entry name" value="DUF34/NIF3"/>
</dbReference>
<reference evidence="6 7" key="1">
    <citation type="submission" date="2020-05" db="EMBL/GenBank/DDBJ databases">
        <title>Thiomicrorhabdus sediminis sp.nov. and Thiomicrorhabdus xiamenensis sp.nov., novel sulfur-oxidizing bacteria isolated from coastal sediment.</title>
        <authorList>
            <person name="Liu X."/>
        </authorList>
    </citation>
    <scope>NUCLEOTIDE SEQUENCE [LARGE SCALE GENOMIC DNA]</scope>
    <source>
        <strain evidence="6 7">G2</strain>
    </source>
</reference>
<feature type="binding site" evidence="5">
    <location>
        <position position="213"/>
    </location>
    <ligand>
        <name>a divalent metal cation</name>
        <dbReference type="ChEBI" id="CHEBI:60240"/>
        <label>1</label>
    </ligand>
</feature>
<feature type="binding site" evidence="5">
    <location>
        <position position="64"/>
    </location>
    <ligand>
        <name>a divalent metal cation</name>
        <dbReference type="ChEBI" id="CHEBI:60240"/>
        <label>2</label>
    </ligand>
</feature>
<dbReference type="GO" id="GO:0005737">
    <property type="term" value="C:cytoplasm"/>
    <property type="evidence" value="ECO:0007669"/>
    <property type="project" value="TreeGrafter"/>
</dbReference>
<dbReference type="PANTHER" id="PTHR13799">
    <property type="entry name" value="NGG1 INTERACTING FACTOR 3"/>
    <property type="match status" value="1"/>
</dbReference>
<name>A0A7D4NM03_9GAMM</name>
<dbReference type="Proteomes" id="UP000504724">
    <property type="component" value="Chromosome"/>
</dbReference>
<sequence>MHRDELASYLDELLEVSLYKDYAPNGLQVEGQREVKKIVTGVTACQALIDKAIECGADTIMVHHGYFWKSEPQQIVGFKQKRIKSLLTHDINLFGYHLPLDGHIELGNNAQLGKLWGLPVTDQDGLVFCSRLESPIAADTFYQTVKQTLGRDPLWLKGGPEQLQTIAWCSGGAQNYIDKAIAMGADLFISGEVSEQTTHLAAECGIHYFAAGHHATERLGIQVLGEHLQAKFGLDVTFIDVPNPV</sequence>
<evidence type="ECO:0000256" key="4">
    <source>
        <dbReference type="ARBA" id="ARBA00022723"/>
    </source>
</evidence>
<dbReference type="PANTHER" id="PTHR13799:SF14">
    <property type="entry name" value="GTP CYCLOHYDROLASE 1 TYPE 2 HOMOLOG"/>
    <property type="match status" value="1"/>
</dbReference>
<evidence type="ECO:0000256" key="1">
    <source>
        <dbReference type="ARBA" id="ARBA00006964"/>
    </source>
</evidence>
<dbReference type="Gene3D" id="3.40.1390.30">
    <property type="entry name" value="NIF3 (NGG1p interacting factor 3)-like"/>
    <property type="match status" value="2"/>
</dbReference>
<dbReference type="FunFam" id="3.40.1390.30:FF:000001">
    <property type="entry name" value="GTP cyclohydrolase 1 type 2"/>
    <property type="match status" value="1"/>
</dbReference>
<keyword evidence="4 5" id="KW-0479">Metal-binding</keyword>
<accession>A0A7D4NM03</accession>
<evidence type="ECO:0000256" key="5">
    <source>
        <dbReference type="PIRSR" id="PIRSR602678-1"/>
    </source>
</evidence>
<protein>
    <recommendedName>
        <fullName evidence="3">GTP cyclohydrolase 1 type 2 homolog</fullName>
    </recommendedName>
</protein>
<dbReference type="KEGG" id="txa:HQN79_09205"/>
<gene>
    <name evidence="6" type="ORF">HQN79_09205</name>
</gene>
<dbReference type="NCBIfam" id="TIGR00486">
    <property type="entry name" value="YbgI_SA1388"/>
    <property type="match status" value="1"/>
</dbReference>
<proteinExistence type="inferred from homology"/>
<dbReference type="Pfam" id="PF01784">
    <property type="entry name" value="DUF34_NIF3"/>
    <property type="match status" value="1"/>
</dbReference>
<keyword evidence="7" id="KW-1185">Reference proteome</keyword>
<evidence type="ECO:0000313" key="7">
    <source>
        <dbReference type="Proteomes" id="UP000504724"/>
    </source>
</evidence>
<feature type="binding site" evidence="5">
    <location>
        <position position="217"/>
    </location>
    <ligand>
        <name>a divalent metal cation</name>
        <dbReference type="ChEBI" id="CHEBI:60240"/>
        <label>1</label>
    </ligand>
</feature>
<dbReference type="SUPFAM" id="SSF102705">
    <property type="entry name" value="NIF3 (NGG1p interacting factor 3)-like"/>
    <property type="match status" value="1"/>
</dbReference>
<dbReference type="GO" id="GO:0046872">
    <property type="term" value="F:metal ion binding"/>
    <property type="evidence" value="ECO:0007669"/>
    <property type="project" value="UniProtKB-KW"/>
</dbReference>
<feature type="binding site" evidence="5">
    <location>
        <position position="101"/>
    </location>
    <ligand>
        <name>a divalent metal cation</name>
        <dbReference type="ChEBI" id="CHEBI:60240"/>
        <label>1</label>
    </ligand>
</feature>
<dbReference type="RefSeq" id="WP_173285816.1">
    <property type="nucleotide sequence ID" value="NZ_CP054020.1"/>
</dbReference>
<evidence type="ECO:0000313" key="6">
    <source>
        <dbReference type="EMBL" id="QKI89734.1"/>
    </source>
</evidence>
<dbReference type="EMBL" id="CP054020">
    <property type="protein sequence ID" value="QKI89734.1"/>
    <property type="molecule type" value="Genomic_DNA"/>
</dbReference>
<dbReference type="AlphaFoldDB" id="A0A7D4NM03"/>
<comment type="subunit">
    <text evidence="2">Homohexamer.</text>
</comment>
<dbReference type="InterPro" id="IPR036069">
    <property type="entry name" value="DUF34/NIF3_sf"/>
</dbReference>
<feature type="binding site" evidence="5">
    <location>
        <position position="63"/>
    </location>
    <ligand>
        <name>a divalent metal cation</name>
        <dbReference type="ChEBI" id="CHEBI:60240"/>
        <label>1</label>
    </ligand>
</feature>
<evidence type="ECO:0000256" key="2">
    <source>
        <dbReference type="ARBA" id="ARBA00011643"/>
    </source>
</evidence>
<evidence type="ECO:0000256" key="3">
    <source>
        <dbReference type="ARBA" id="ARBA00022112"/>
    </source>
</evidence>
<comment type="similarity">
    <text evidence="1">Belongs to the GTP cyclohydrolase I type 2/NIF3 family.</text>
</comment>
<organism evidence="6 7">
    <name type="scientific">Thiomicrorhabdus xiamenensis</name>
    <dbReference type="NCBI Taxonomy" id="2739063"/>
    <lineage>
        <taxon>Bacteria</taxon>
        <taxon>Pseudomonadati</taxon>
        <taxon>Pseudomonadota</taxon>
        <taxon>Gammaproteobacteria</taxon>
        <taxon>Thiotrichales</taxon>
        <taxon>Piscirickettsiaceae</taxon>
        <taxon>Thiomicrorhabdus</taxon>
    </lineage>
</organism>